<keyword evidence="10" id="KW-0325">Glycoprotein</keyword>
<feature type="signal peptide" evidence="13">
    <location>
        <begin position="1"/>
        <end position="17"/>
    </location>
</feature>
<evidence type="ECO:0000256" key="13">
    <source>
        <dbReference type="SAM" id="SignalP"/>
    </source>
</evidence>
<dbReference type="GO" id="GO:0004888">
    <property type="term" value="F:transmembrane signaling receptor activity"/>
    <property type="evidence" value="ECO:0007669"/>
    <property type="project" value="InterPro"/>
</dbReference>
<dbReference type="PROSITE" id="PS50104">
    <property type="entry name" value="TIR"/>
    <property type="match status" value="1"/>
</dbReference>
<dbReference type="Gene3D" id="3.40.50.10140">
    <property type="entry name" value="Toll/interleukin-1 receptor homology (TIR) domain"/>
    <property type="match status" value="1"/>
</dbReference>
<dbReference type="InterPro" id="IPR032675">
    <property type="entry name" value="LRR_dom_sf"/>
</dbReference>
<proteinExistence type="inferred from homology"/>
<dbReference type="InterPro" id="IPR017241">
    <property type="entry name" value="Toll-like_receptor"/>
</dbReference>
<evidence type="ECO:0000256" key="7">
    <source>
        <dbReference type="ARBA" id="ARBA00022989"/>
    </source>
</evidence>
<keyword evidence="9" id="KW-0675">Receptor</keyword>
<feature type="chain" id="PRO_5043640413" description="TIR domain-containing protein" evidence="13">
    <location>
        <begin position="18"/>
        <end position="866"/>
    </location>
</feature>
<dbReference type="SUPFAM" id="SSF52058">
    <property type="entry name" value="L domain-like"/>
    <property type="match status" value="2"/>
</dbReference>
<feature type="transmembrane region" description="Helical" evidence="12">
    <location>
        <begin position="671"/>
        <end position="694"/>
    </location>
</feature>
<dbReference type="Pfam" id="PF01582">
    <property type="entry name" value="TIR"/>
    <property type="match status" value="1"/>
</dbReference>
<dbReference type="AlphaFoldDB" id="A0AAV2IQR8"/>
<comment type="caution">
    <text evidence="15">The sequence shown here is derived from an EMBL/GenBank/DDBJ whole genome shotgun (WGS) entry which is preliminary data.</text>
</comment>
<evidence type="ECO:0000256" key="11">
    <source>
        <dbReference type="PIRSR" id="PIRSR037595-2"/>
    </source>
</evidence>
<dbReference type="PROSITE" id="PS51450">
    <property type="entry name" value="LRR"/>
    <property type="match status" value="1"/>
</dbReference>
<evidence type="ECO:0000259" key="14">
    <source>
        <dbReference type="PROSITE" id="PS50104"/>
    </source>
</evidence>
<dbReference type="Pfam" id="PF13855">
    <property type="entry name" value="LRR_8"/>
    <property type="match status" value="2"/>
</dbReference>
<evidence type="ECO:0000313" key="16">
    <source>
        <dbReference type="Proteomes" id="UP001497497"/>
    </source>
</evidence>
<evidence type="ECO:0000256" key="1">
    <source>
        <dbReference type="ARBA" id="ARBA00004479"/>
    </source>
</evidence>
<protein>
    <recommendedName>
        <fullName evidence="14">TIR domain-containing protein</fullName>
    </recommendedName>
</protein>
<dbReference type="EMBL" id="CAXITT010001198">
    <property type="protein sequence ID" value="CAL1548152.1"/>
    <property type="molecule type" value="Genomic_DNA"/>
</dbReference>
<evidence type="ECO:0000256" key="9">
    <source>
        <dbReference type="ARBA" id="ARBA00023170"/>
    </source>
</evidence>
<keyword evidence="6" id="KW-0677">Repeat</keyword>
<dbReference type="Gene3D" id="3.80.10.10">
    <property type="entry name" value="Ribonuclease Inhibitor"/>
    <property type="match status" value="5"/>
</dbReference>
<keyword evidence="7 12" id="KW-1133">Transmembrane helix</keyword>
<name>A0AAV2IQR8_LYMST</name>
<keyword evidence="5 13" id="KW-0732">Signal</keyword>
<comment type="similarity">
    <text evidence="2">Belongs to the Toll-like receptor family.</text>
</comment>
<comment type="subcellular location">
    <subcellularLocation>
        <location evidence="1">Membrane</location>
        <topology evidence="1">Single-pass type I membrane protein</topology>
    </subcellularLocation>
</comment>
<feature type="disulfide bond" evidence="11">
    <location>
        <begin position="54"/>
        <end position="61"/>
    </location>
</feature>
<sequence length="866" mass="98879">MAYSTFIIIVVTSTALATTQHESTFDFKKEQQNTDSKNMNLYGKINTSESTKPCNCVLTTCHCSGSGLQSIPDNLPTYITVLDLFTNSIELLPNKTFCVYPTLQILILEANQINRLNTESFVCLSKLIFLNLRNNSLEMTRGTYPRGVFKPLNSLLVLYINLGTKKSLDTYEYPDEALGDLTTLRVLHMDGISNKTFGEGFIAMKSLRTLSLSGFEGFCNLSILSRETFVNLSQLTKLNISSCHMKHTSLPKDIFLPLKKLMVLDIHNNYLIGLEKFTQVMSVLKESKSDLRALIATAVISRFSLGITVNSSLADVLPTNLTFLEARNNCFEYIDADVFAKLPRRLRYVEMGSNRFVFGDYVKKLILLKNLEILKLNGWNFLSNIPVNFPHLQAETLFFDENFPDNGVDEKEKLNLTFPLKLNTIDISTAGLKYILTELEVNSANNVENLILSNNYFPTLTGPFRGFNKLKYLEIRRVLVSEIRPAFFKYFPSLLTLNLEGNNLADLFEKNAHGNFSLFEDLSNLTSLDLSENQLRSLPRDMFKGLDNLEILNLQGNSMWNFTVSISHMRKLKLLNLSRSEITHFPLDIRHHIDTLSNTTAGVQVDLSLSPLRCDCENFEFLQWMVKSPAFDQSFSQYMCSDDNDTIKCIRDQYSETLRSLGKKCPEHGTLFSVVLAGTLCLLSFVLIGALYRFRWKLRYLYYMAYRNLNVRDNAQRLGNFRYDVFVSYASEEEGFVMSHVMRELCARGLTLCIHGRDFSVGDYIASNIVTAVHESRKTLVVLTQKFVASKWCNYELQMANMESVHTGRQVLVILIKESIPSRDLGTDLLYHIRSNTYKLYPQADEREEEAVFKGFWDKLAHDIKV</sequence>
<dbReference type="GO" id="GO:0005886">
    <property type="term" value="C:plasma membrane"/>
    <property type="evidence" value="ECO:0007669"/>
    <property type="project" value="TreeGrafter"/>
</dbReference>
<dbReference type="InterPro" id="IPR001611">
    <property type="entry name" value="Leu-rich_rpt"/>
</dbReference>
<dbReference type="InterPro" id="IPR035897">
    <property type="entry name" value="Toll_tir_struct_dom_sf"/>
</dbReference>
<evidence type="ECO:0000256" key="10">
    <source>
        <dbReference type="ARBA" id="ARBA00023180"/>
    </source>
</evidence>
<dbReference type="PANTHER" id="PTHR24365:SF541">
    <property type="entry name" value="PROTEIN TOLL-RELATED"/>
    <property type="match status" value="1"/>
</dbReference>
<keyword evidence="8 12" id="KW-0472">Membrane</keyword>
<dbReference type="SMART" id="SM00369">
    <property type="entry name" value="LRR_TYP"/>
    <property type="match status" value="9"/>
</dbReference>
<dbReference type="PANTHER" id="PTHR24365">
    <property type="entry name" value="TOLL-LIKE RECEPTOR"/>
    <property type="match status" value="1"/>
</dbReference>
<dbReference type="InterPro" id="IPR003591">
    <property type="entry name" value="Leu-rich_rpt_typical-subtyp"/>
</dbReference>
<keyword evidence="3" id="KW-0433">Leucine-rich repeat</keyword>
<accession>A0AAV2IQR8</accession>
<reference evidence="15 16" key="1">
    <citation type="submission" date="2024-04" db="EMBL/GenBank/DDBJ databases">
        <authorList>
            <consortium name="Genoscope - CEA"/>
            <person name="William W."/>
        </authorList>
    </citation>
    <scope>NUCLEOTIDE SEQUENCE [LARGE SCALE GENOMIC DNA]</scope>
</reference>
<organism evidence="15 16">
    <name type="scientific">Lymnaea stagnalis</name>
    <name type="common">Great pond snail</name>
    <name type="synonym">Helix stagnalis</name>
    <dbReference type="NCBI Taxonomy" id="6523"/>
    <lineage>
        <taxon>Eukaryota</taxon>
        <taxon>Metazoa</taxon>
        <taxon>Spiralia</taxon>
        <taxon>Lophotrochozoa</taxon>
        <taxon>Mollusca</taxon>
        <taxon>Gastropoda</taxon>
        <taxon>Heterobranchia</taxon>
        <taxon>Euthyneura</taxon>
        <taxon>Panpulmonata</taxon>
        <taxon>Hygrophila</taxon>
        <taxon>Lymnaeoidea</taxon>
        <taxon>Lymnaeidae</taxon>
        <taxon>Lymnaea</taxon>
    </lineage>
</organism>
<keyword evidence="11" id="KW-1015">Disulfide bond</keyword>
<evidence type="ECO:0000313" key="15">
    <source>
        <dbReference type="EMBL" id="CAL1548152.1"/>
    </source>
</evidence>
<evidence type="ECO:0000256" key="12">
    <source>
        <dbReference type="SAM" id="Phobius"/>
    </source>
</evidence>
<evidence type="ECO:0000256" key="8">
    <source>
        <dbReference type="ARBA" id="ARBA00023136"/>
    </source>
</evidence>
<evidence type="ECO:0000256" key="3">
    <source>
        <dbReference type="ARBA" id="ARBA00022614"/>
    </source>
</evidence>
<gene>
    <name evidence="15" type="ORF">GSLYS_00021469001</name>
</gene>
<dbReference type="SUPFAM" id="SSF52200">
    <property type="entry name" value="Toll/Interleukin receptor TIR domain"/>
    <property type="match status" value="1"/>
</dbReference>
<dbReference type="PIRSF" id="PIRSF037595">
    <property type="entry name" value="Toll-like_receptor"/>
    <property type="match status" value="1"/>
</dbReference>
<evidence type="ECO:0000256" key="5">
    <source>
        <dbReference type="ARBA" id="ARBA00022729"/>
    </source>
</evidence>
<dbReference type="SMART" id="SM00255">
    <property type="entry name" value="TIR"/>
    <property type="match status" value="1"/>
</dbReference>
<evidence type="ECO:0000256" key="2">
    <source>
        <dbReference type="ARBA" id="ARBA00009634"/>
    </source>
</evidence>
<dbReference type="GO" id="GO:0002224">
    <property type="term" value="P:toll-like receptor signaling pathway"/>
    <property type="evidence" value="ECO:0007669"/>
    <property type="project" value="InterPro"/>
</dbReference>
<dbReference type="InterPro" id="IPR000157">
    <property type="entry name" value="TIR_dom"/>
</dbReference>
<keyword evidence="16" id="KW-1185">Reference proteome</keyword>
<dbReference type="GO" id="GO:0006955">
    <property type="term" value="P:immune response"/>
    <property type="evidence" value="ECO:0007669"/>
    <property type="project" value="InterPro"/>
</dbReference>
<keyword evidence="4 12" id="KW-0812">Transmembrane</keyword>
<feature type="domain" description="TIR" evidence="14">
    <location>
        <begin position="721"/>
        <end position="864"/>
    </location>
</feature>
<dbReference type="Proteomes" id="UP001497497">
    <property type="component" value="Unassembled WGS sequence"/>
</dbReference>
<evidence type="ECO:0000256" key="4">
    <source>
        <dbReference type="ARBA" id="ARBA00022692"/>
    </source>
</evidence>
<evidence type="ECO:0000256" key="6">
    <source>
        <dbReference type="ARBA" id="ARBA00022737"/>
    </source>
</evidence>